<reference evidence="2 3" key="1">
    <citation type="submission" date="2015-09" db="EMBL/GenBank/DDBJ databases">
        <title>Sorangium comparison.</title>
        <authorList>
            <person name="Zaburannyi N."/>
            <person name="Bunk B."/>
            <person name="Overmann J."/>
            <person name="Mueller R."/>
        </authorList>
    </citation>
    <scope>NUCLEOTIDE SEQUENCE [LARGE SCALE GENOMIC DNA]</scope>
    <source>
        <strain evidence="2 3">So ce26</strain>
    </source>
</reference>
<accession>A0A2L0F9E0</accession>
<feature type="compositionally biased region" description="Polar residues" evidence="1">
    <location>
        <begin position="13"/>
        <end position="24"/>
    </location>
</feature>
<proteinExistence type="predicted"/>
<feature type="region of interest" description="Disordered" evidence="1">
    <location>
        <begin position="1"/>
        <end position="40"/>
    </location>
</feature>
<organism evidence="2 3">
    <name type="scientific">Sorangium cellulosum</name>
    <name type="common">Polyangium cellulosum</name>
    <dbReference type="NCBI Taxonomy" id="56"/>
    <lineage>
        <taxon>Bacteria</taxon>
        <taxon>Pseudomonadati</taxon>
        <taxon>Myxococcota</taxon>
        <taxon>Polyangia</taxon>
        <taxon>Polyangiales</taxon>
        <taxon>Polyangiaceae</taxon>
        <taxon>Sorangium</taxon>
    </lineage>
</organism>
<feature type="compositionally biased region" description="Low complexity" evidence="1">
    <location>
        <begin position="26"/>
        <end position="40"/>
    </location>
</feature>
<dbReference type="AlphaFoldDB" id="A0A2L0F9E0"/>
<evidence type="ECO:0000256" key="1">
    <source>
        <dbReference type="SAM" id="MobiDB-lite"/>
    </source>
</evidence>
<dbReference type="Proteomes" id="UP000238348">
    <property type="component" value="Chromosome"/>
</dbReference>
<evidence type="ECO:0000313" key="3">
    <source>
        <dbReference type="Proteomes" id="UP000238348"/>
    </source>
</evidence>
<protein>
    <submittedName>
        <fullName evidence="2">Uncharacterized protein</fullName>
    </submittedName>
</protein>
<sequence length="69" mass="7249">MAGGWSRAERKTAWTSGRASSTSWLPRRMTTSPPAARTRPNAAKAAFVARLVAQAFACATARGADTLGI</sequence>
<gene>
    <name evidence="2" type="ORF">SOCE26_097390</name>
</gene>
<name>A0A2L0F9E0_SORCE</name>
<evidence type="ECO:0000313" key="2">
    <source>
        <dbReference type="EMBL" id="AUX48208.1"/>
    </source>
</evidence>
<dbReference type="EMBL" id="CP012673">
    <property type="protein sequence ID" value="AUX48208.1"/>
    <property type="molecule type" value="Genomic_DNA"/>
</dbReference>